<evidence type="ECO:0000256" key="7">
    <source>
        <dbReference type="ARBA" id="ARBA00023136"/>
    </source>
</evidence>
<keyword evidence="6 9" id="KW-1133">Transmembrane helix</keyword>
<feature type="transmembrane region" description="Helical" evidence="9">
    <location>
        <begin position="136"/>
        <end position="158"/>
    </location>
</feature>
<feature type="transmembrane region" description="Helical" evidence="9">
    <location>
        <begin position="188"/>
        <end position="210"/>
    </location>
</feature>
<dbReference type="RefSeq" id="WP_168115440.1">
    <property type="nucleotide sequence ID" value="NZ_BOON01000019.1"/>
</dbReference>
<dbReference type="PANTHER" id="PTHR11795">
    <property type="entry name" value="BRANCHED-CHAIN AMINO ACID TRANSPORT SYSTEM PERMEASE PROTEIN LIVH"/>
    <property type="match status" value="1"/>
</dbReference>
<feature type="transmembrane region" description="Helical" evidence="9">
    <location>
        <begin position="92"/>
        <end position="116"/>
    </location>
</feature>
<organism evidence="10 11">
    <name type="scientific">Planosporangium mesophilum</name>
    <dbReference type="NCBI Taxonomy" id="689768"/>
    <lineage>
        <taxon>Bacteria</taxon>
        <taxon>Bacillati</taxon>
        <taxon>Actinomycetota</taxon>
        <taxon>Actinomycetes</taxon>
        <taxon>Micromonosporales</taxon>
        <taxon>Micromonosporaceae</taxon>
        <taxon>Planosporangium</taxon>
    </lineage>
</organism>
<keyword evidence="5" id="KW-0029">Amino-acid transport</keyword>
<feature type="transmembrane region" description="Helical" evidence="9">
    <location>
        <begin position="264"/>
        <end position="282"/>
    </location>
</feature>
<evidence type="ECO:0000256" key="6">
    <source>
        <dbReference type="ARBA" id="ARBA00022989"/>
    </source>
</evidence>
<comment type="subcellular location">
    <subcellularLocation>
        <location evidence="1">Cell membrane</location>
        <topology evidence="1">Multi-pass membrane protein</topology>
    </subcellularLocation>
</comment>
<dbReference type="PANTHER" id="PTHR11795:SF450">
    <property type="entry name" value="ABC TRANSPORTER PERMEASE PROTEIN"/>
    <property type="match status" value="1"/>
</dbReference>
<evidence type="ECO:0000256" key="5">
    <source>
        <dbReference type="ARBA" id="ARBA00022970"/>
    </source>
</evidence>
<dbReference type="GO" id="GO:0005886">
    <property type="term" value="C:plasma membrane"/>
    <property type="evidence" value="ECO:0007669"/>
    <property type="project" value="UniProtKB-SubCell"/>
</dbReference>
<evidence type="ECO:0000256" key="3">
    <source>
        <dbReference type="ARBA" id="ARBA00022475"/>
    </source>
</evidence>
<gene>
    <name evidence="10" type="primary">livH_1</name>
    <name evidence="10" type="ORF">Pme01_22370</name>
</gene>
<accession>A0A8J3WZT0</accession>
<dbReference type="InterPro" id="IPR052157">
    <property type="entry name" value="BCAA_transport_permease"/>
</dbReference>
<feature type="transmembrane region" description="Helical" evidence="9">
    <location>
        <begin position="6"/>
        <end position="29"/>
    </location>
</feature>
<keyword evidence="3" id="KW-1003">Cell membrane</keyword>
<keyword evidence="7 9" id="KW-0472">Membrane</keyword>
<comment type="caution">
    <text evidence="10">The sequence shown here is derived from an EMBL/GenBank/DDBJ whole genome shotgun (WGS) entry which is preliminary data.</text>
</comment>
<protein>
    <submittedName>
        <fullName evidence="10">Branched-chain amino acid ABC transporter permease</fullName>
    </submittedName>
</protein>
<feature type="transmembrane region" description="Helical" evidence="9">
    <location>
        <begin position="61"/>
        <end position="80"/>
    </location>
</feature>
<name>A0A8J3WZT0_9ACTN</name>
<sequence>MDVVVQLGVAGLAIGMIYALVALGFVLIFNAVNVVNFAQGDLAMFPAFVLAFLLTSSRLPLPVAIVGTLLFAVVFGLVFNRLVYHPLRNRSFVPVIIATIGVSVFLKNIALVLFGADPRRIDPLIHGVVRIFGTTVNAQYLVIIGVTVVLLVAQYLVFDRTMIGKQLQTTAQNREMAALLGIRTDRMIAVTFAYSALLGAVAGILVAPLFGVTPELGTLIALKAFAATVIGGFGSVPGAVLGAVFLGLTEIFGAAYVSSDYKDAFAFVILIAVLLLRPQGFFGEKVGQKA</sequence>
<evidence type="ECO:0000256" key="1">
    <source>
        <dbReference type="ARBA" id="ARBA00004651"/>
    </source>
</evidence>
<evidence type="ECO:0000256" key="2">
    <source>
        <dbReference type="ARBA" id="ARBA00022448"/>
    </source>
</evidence>
<dbReference type="Pfam" id="PF02653">
    <property type="entry name" value="BPD_transp_2"/>
    <property type="match status" value="1"/>
</dbReference>
<evidence type="ECO:0000313" key="11">
    <source>
        <dbReference type="Proteomes" id="UP000599074"/>
    </source>
</evidence>
<keyword evidence="2" id="KW-0813">Transport</keyword>
<dbReference type="AlphaFoldDB" id="A0A8J3WZT0"/>
<dbReference type="GO" id="GO:0022857">
    <property type="term" value="F:transmembrane transporter activity"/>
    <property type="evidence" value="ECO:0007669"/>
    <property type="project" value="InterPro"/>
</dbReference>
<evidence type="ECO:0000256" key="9">
    <source>
        <dbReference type="SAM" id="Phobius"/>
    </source>
</evidence>
<dbReference type="CDD" id="cd06582">
    <property type="entry name" value="TM_PBP1_LivH_like"/>
    <property type="match status" value="1"/>
</dbReference>
<dbReference type="EMBL" id="BOON01000019">
    <property type="protein sequence ID" value="GII22640.1"/>
    <property type="molecule type" value="Genomic_DNA"/>
</dbReference>
<keyword evidence="11" id="KW-1185">Reference proteome</keyword>
<dbReference type="GO" id="GO:0006865">
    <property type="term" value="P:amino acid transport"/>
    <property type="evidence" value="ECO:0007669"/>
    <property type="project" value="UniProtKB-KW"/>
</dbReference>
<evidence type="ECO:0000256" key="8">
    <source>
        <dbReference type="ARBA" id="ARBA00037998"/>
    </source>
</evidence>
<keyword evidence="4 9" id="KW-0812">Transmembrane</keyword>
<comment type="similarity">
    <text evidence="8">Belongs to the binding-protein-dependent transport system permease family. LivHM subfamily.</text>
</comment>
<reference evidence="10" key="1">
    <citation type="submission" date="2021-01" db="EMBL/GenBank/DDBJ databases">
        <title>Whole genome shotgun sequence of Planosporangium mesophilum NBRC 109066.</title>
        <authorList>
            <person name="Komaki H."/>
            <person name="Tamura T."/>
        </authorList>
    </citation>
    <scope>NUCLEOTIDE SEQUENCE</scope>
    <source>
        <strain evidence="10">NBRC 109066</strain>
    </source>
</reference>
<dbReference type="Proteomes" id="UP000599074">
    <property type="component" value="Unassembled WGS sequence"/>
</dbReference>
<evidence type="ECO:0000256" key="4">
    <source>
        <dbReference type="ARBA" id="ARBA00022692"/>
    </source>
</evidence>
<evidence type="ECO:0000313" key="10">
    <source>
        <dbReference type="EMBL" id="GII22640.1"/>
    </source>
</evidence>
<dbReference type="InterPro" id="IPR001851">
    <property type="entry name" value="ABC_transp_permease"/>
</dbReference>
<proteinExistence type="inferred from homology"/>